<evidence type="ECO:0000256" key="2">
    <source>
        <dbReference type="ARBA" id="ARBA00010694"/>
    </source>
</evidence>
<dbReference type="GO" id="GO:0005789">
    <property type="term" value="C:endoplasmic reticulum membrane"/>
    <property type="evidence" value="ECO:0007669"/>
    <property type="project" value="TreeGrafter"/>
</dbReference>
<organism evidence="9 10">
    <name type="scientific">Hymenolepis diminuta</name>
    <name type="common">Rat tapeworm</name>
    <dbReference type="NCBI Taxonomy" id="6216"/>
    <lineage>
        <taxon>Eukaryota</taxon>
        <taxon>Metazoa</taxon>
        <taxon>Spiralia</taxon>
        <taxon>Lophotrochozoa</taxon>
        <taxon>Platyhelminthes</taxon>
        <taxon>Cestoda</taxon>
        <taxon>Eucestoda</taxon>
        <taxon>Cyclophyllidea</taxon>
        <taxon>Hymenolepididae</taxon>
        <taxon>Hymenolepis</taxon>
    </lineage>
</organism>
<evidence type="ECO:0000256" key="6">
    <source>
        <dbReference type="ARBA" id="ARBA00023136"/>
    </source>
</evidence>
<evidence type="ECO:0000313" key="10">
    <source>
        <dbReference type="Proteomes" id="UP000321570"/>
    </source>
</evidence>
<evidence type="ECO:0000256" key="1">
    <source>
        <dbReference type="ARBA" id="ARBA00004141"/>
    </source>
</evidence>
<proteinExistence type="inferred from homology"/>
<dbReference type="Proteomes" id="UP000321570">
    <property type="component" value="Unassembled WGS sequence"/>
</dbReference>
<keyword evidence="3" id="KW-0813">Transport</keyword>
<keyword evidence="10" id="KW-1185">Reference proteome</keyword>
<name>A0A564YL84_HYMDI</name>
<evidence type="ECO:0000256" key="8">
    <source>
        <dbReference type="SAM" id="Phobius"/>
    </source>
</evidence>
<feature type="transmembrane region" description="Helical" evidence="8">
    <location>
        <begin position="184"/>
        <end position="206"/>
    </location>
</feature>
<keyword evidence="5 8" id="KW-1133">Transmembrane helix</keyword>
<comment type="similarity">
    <text evidence="2">Belongs to the nucleotide-sugar transporter family. SLC35B subfamily.</text>
</comment>
<keyword evidence="6 8" id="KW-0472">Membrane</keyword>
<reference evidence="9 10" key="1">
    <citation type="submission" date="2019-07" db="EMBL/GenBank/DDBJ databases">
        <authorList>
            <person name="Jastrzebski P J."/>
            <person name="Paukszto L."/>
            <person name="Jastrzebski P J."/>
        </authorList>
    </citation>
    <scope>NUCLEOTIDE SEQUENCE [LARGE SCALE GENOMIC DNA]</scope>
    <source>
        <strain evidence="9 10">WMS-il1</strain>
    </source>
</reference>
<gene>
    <name evidence="9" type="ORF">WMSIL1_LOCUS7112</name>
</gene>
<dbReference type="GO" id="GO:0000139">
    <property type="term" value="C:Golgi membrane"/>
    <property type="evidence" value="ECO:0007669"/>
    <property type="project" value="TreeGrafter"/>
</dbReference>
<feature type="transmembrane region" description="Helical" evidence="8">
    <location>
        <begin position="305"/>
        <end position="324"/>
    </location>
</feature>
<protein>
    <recommendedName>
        <fullName evidence="7">Adenosine 3'-phospho 5'-phosphosulfate transporter 1</fullName>
    </recommendedName>
</protein>
<feature type="transmembrane region" description="Helical" evidence="8">
    <location>
        <begin position="55"/>
        <end position="76"/>
    </location>
</feature>
<dbReference type="PANTHER" id="PTHR10778:SF13">
    <property type="entry name" value="ADENOSINE 3'-PHOSPHO 5'-PHOSPHOSULFATE TRANSPORTER 1"/>
    <property type="match status" value="1"/>
</dbReference>
<evidence type="ECO:0000256" key="5">
    <source>
        <dbReference type="ARBA" id="ARBA00022989"/>
    </source>
</evidence>
<evidence type="ECO:0000313" key="9">
    <source>
        <dbReference type="EMBL" id="VUZ47478.1"/>
    </source>
</evidence>
<dbReference type="EMBL" id="CABIJS010000244">
    <property type="protein sequence ID" value="VUZ47478.1"/>
    <property type="molecule type" value="Genomic_DNA"/>
</dbReference>
<dbReference type="AlphaFoldDB" id="A0A564YL84"/>
<feature type="non-terminal residue" evidence="9">
    <location>
        <position position="1"/>
    </location>
</feature>
<feature type="transmembrane region" description="Helical" evidence="8">
    <location>
        <begin position="431"/>
        <end position="449"/>
    </location>
</feature>
<dbReference type="PANTHER" id="PTHR10778">
    <property type="entry name" value="SOLUTE CARRIER FAMILY 35 MEMBER B"/>
    <property type="match status" value="1"/>
</dbReference>
<sequence>ASNEISSHISFFEPAIKKIKPIYFCIILLVYTFCAILIQFHVYSSVQLLFTPDLWFLRLAAIVFCYTLIYIPIAVLKRIAPLLSQQWEAETSSLASIFQCSIVVCFLSHLPIHQPLHDPVSSTSKSSLAARACDGLSQFTKRHRWMALVGCTLGLNFVYILWGVLQEKIMTRSYNGEHFREPQFLIFCNRIGALIVAVTCLALTGARSDDSTAEIKSPLTSYAHPALSNIVSSWCQYEALIFITFPIQVISKCCKAIPVMLMGRCLYGRSYKAYEYITTALISIGVCIFILSSPPEHEVKATENSVSGLILICGYIVLDSYTSTSQSNLFRTFKMSPLHMMCGVCSWAVLFIVTPLLANGTLKSSLQFAWRQPQFAFDAAASALCSGIGQVLIFATIAEFGAVTFNLIMTVRMCLSILVSCMLFSHPLNILGIGGLLITFGAIFAKMILKTSVNTSSVPNPKS</sequence>
<dbReference type="Pfam" id="PF08449">
    <property type="entry name" value="UAA"/>
    <property type="match status" value="1"/>
</dbReference>
<feature type="transmembrane region" description="Helical" evidence="8">
    <location>
        <begin position="273"/>
        <end position="293"/>
    </location>
</feature>
<comment type="subcellular location">
    <subcellularLocation>
        <location evidence="1">Membrane</location>
        <topology evidence="1">Multi-pass membrane protein</topology>
    </subcellularLocation>
</comment>
<feature type="transmembrane region" description="Helical" evidence="8">
    <location>
        <begin position="21"/>
        <end position="43"/>
    </location>
</feature>
<dbReference type="GO" id="GO:0046964">
    <property type="term" value="F:3'-phosphoadenosine 5'-phosphosulfate transmembrane transporter activity"/>
    <property type="evidence" value="ECO:0007669"/>
    <property type="project" value="TreeGrafter"/>
</dbReference>
<keyword evidence="4 8" id="KW-0812">Transmembrane</keyword>
<feature type="transmembrane region" description="Helical" evidence="8">
    <location>
        <begin position="145"/>
        <end position="164"/>
    </location>
</feature>
<accession>A0A564YL84</accession>
<feature type="transmembrane region" description="Helical" evidence="8">
    <location>
        <begin position="336"/>
        <end position="357"/>
    </location>
</feature>
<evidence type="ECO:0000256" key="7">
    <source>
        <dbReference type="ARBA" id="ARBA00039668"/>
    </source>
</evidence>
<dbReference type="InterPro" id="IPR013657">
    <property type="entry name" value="SCL35B1-4/HUT1"/>
</dbReference>
<feature type="transmembrane region" description="Helical" evidence="8">
    <location>
        <begin position="377"/>
        <end position="398"/>
    </location>
</feature>
<evidence type="ECO:0000256" key="4">
    <source>
        <dbReference type="ARBA" id="ARBA00022692"/>
    </source>
</evidence>
<evidence type="ECO:0000256" key="3">
    <source>
        <dbReference type="ARBA" id="ARBA00022448"/>
    </source>
</evidence>